<dbReference type="GO" id="GO:0003700">
    <property type="term" value="F:DNA-binding transcription factor activity"/>
    <property type="evidence" value="ECO:0007669"/>
    <property type="project" value="InterPro"/>
</dbReference>
<dbReference type="Pfam" id="PF01047">
    <property type="entry name" value="MarR"/>
    <property type="match status" value="1"/>
</dbReference>
<proteinExistence type="predicted"/>
<evidence type="ECO:0000256" key="1">
    <source>
        <dbReference type="ARBA" id="ARBA00023015"/>
    </source>
</evidence>
<evidence type="ECO:0000313" key="5">
    <source>
        <dbReference type="EMBL" id="BCJ32604.1"/>
    </source>
</evidence>
<sequence>MSGSTPATPPDEELALADRLGDQLVRFLRLVGRNHTNLPELYQAGIEKVGYVLLWRLAADGPQRTTALAEAVHSDISTISRQVTALVKQGWVERTQDPEDGRAHLLAPTEEGRRVYRRIRGRRNEHMACVLAGWRDDERRALLTLLDRLNDDFEEYLLRVHEGCGEKQQRGEKVG</sequence>
<dbReference type="PROSITE" id="PS50995">
    <property type="entry name" value="HTH_MARR_2"/>
    <property type="match status" value="1"/>
</dbReference>
<dbReference type="InterPro" id="IPR036388">
    <property type="entry name" value="WH-like_DNA-bd_sf"/>
</dbReference>
<dbReference type="RefSeq" id="WP_203959629.1">
    <property type="nucleotide sequence ID" value="NZ_AP023355.1"/>
</dbReference>
<dbReference type="PROSITE" id="PS01117">
    <property type="entry name" value="HTH_MARR_1"/>
    <property type="match status" value="1"/>
</dbReference>
<dbReference type="PANTHER" id="PTHR33164:SF57">
    <property type="entry name" value="MARR-FAMILY TRANSCRIPTIONAL REGULATOR"/>
    <property type="match status" value="1"/>
</dbReference>
<organism evidence="5 6">
    <name type="scientific">Actinocatenispora thailandica</name>
    <dbReference type="NCBI Taxonomy" id="227318"/>
    <lineage>
        <taxon>Bacteria</taxon>
        <taxon>Bacillati</taxon>
        <taxon>Actinomycetota</taxon>
        <taxon>Actinomycetes</taxon>
        <taxon>Micromonosporales</taxon>
        <taxon>Micromonosporaceae</taxon>
        <taxon>Actinocatenispora</taxon>
    </lineage>
</organism>
<dbReference type="PANTHER" id="PTHR33164">
    <property type="entry name" value="TRANSCRIPTIONAL REGULATOR, MARR FAMILY"/>
    <property type="match status" value="1"/>
</dbReference>
<dbReference type="Proteomes" id="UP000611640">
    <property type="component" value="Chromosome"/>
</dbReference>
<dbReference type="SMART" id="SM00347">
    <property type="entry name" value="HTH_MARR"/>
    <property type="match status" value="1"/>
</dbReference>
<dbReference type="InterPro" id="IPR023187">
    <property type="entry name" value="Tscrpt_reg_MarR-type_CS"/>
</dbReference>
<keyword evidence="1" id="KW-0805">Transcription regulation</keyword>
<dbReference type="InterPro" id="IPR039422">
    <property type="entry name" value="MarR/SlyA-like"/>
</dbReference>
<evidence type="ECO:0000259" key="4">
    <source>
        <dbReference type="PROSITE" id="PS50995"/>
    </source>
</evidence>
<name>A0A7R7DJ53_9ACTN</name>
<keyword evidence="3" id="KW-0804">Transcription</keyword>
<dbReference type="GO" id="GO:0006950">
    <property type="term" value="P:response to stress"/>
    <property type="evidence" value="ECO:0007669"/>
    <property type="project" value="TreeGrafter"/>
</dbReference>
<keyword evidence="2" id="KW-0238">DNA-binding</keyword>
<dbReference type="AlphaFoldDB" id="A0A7R7DJ53"/>
<dbReference type="EMBL" id="AP023355">
    <property type="protein sequence ID" value="BCJ32604.1"/>
    <property type="molecule type" value="Genomic_DNA"/>
</dbReference>
<dbReference type="InterPro" id="IPR000835">
    <property type="entry name" value="HTH_MarR-typ"/>
</dbReference>
<evidence type="ECO:0000256" key="2">
    <source>
        <dbReference type="ARBA" id="ARBA00023125"/>
    </source>
</evidence>
<evidence type="ECO:0000313" key="6">
    <source>
        <dbReference type="Proteomes" id="UP000611640"/>
    </source>
</evidence>
<dbReference type="InterPro" id="IPR036390">
    <property type="entry name" value="WH_DNA-bd_sf"/>
</dbReference>
<gene>
    <name evidence="5" type="ORF">Athai_01070</name>
</gene>
<feature type="domain" description="HTH marR-type" evidence="4">
    <location>
        <begin position="17"/>
        <end position="151"/>
    </location>
</feature>
<keyword evidence="6" id="KW-1185">Reference proteome</keyword>
<reference evidence="5 6" key="1">
    <citation type="submission" date="2020-08" db="EMBL/GenBank/DDBJ databases">
        <title>Whole genome shotgun sequence of Actinocatenispora thailandica NBRC 105041.</title>
        <authorList>
            <person name="Komaki H."/>
            <person name="Tamura T."/>
        </authorList>
    </citation>
    <scope>NUCLEOTIDE SEQUENCE [LARGE SCALE GENOMIC DNA]</scope>
    <source>
        <strain evidence="5 6">NBRC 105041</strain>
    </source>
</reference>
<dbReference type="SUPFAM" id="SSF46785">
    <property type="entry name" value="Winged helix' DNA-binding domain"/>
    <property type="match status" value="1"/>
</dbReference>
<protein>
    <submittedName>
        <fullName evidence="5">MarR family transcriptional regulator</fullName>
    </submittedName>
</protein>
<accession>A0A7R7DJ53</accession>
<dbReference type="KEGG" id="atl:Athai_01070"/>
<dbReference type="Gene3D" id="1.10.10.10">
    <property type="entry name" value="Winged helix-like DNA-binding domain superfamily/Winged helix DNA-binding domain"/>
    <property type="match status" value="1"/>
</dbReference>
<dbReference type="GO" id="GO:0003677">
    <property type="term" value="F:DNA binding"/>
    <property type="evidence" value="ECO:0007669"/>
    <property type="project" value="UniProtKB-KW"/>
</dbReference>
<evidence type="ECO:0000256" key="3">
    <source>
        <dbReference type="ARBA" id="ARBA00023163"/>
    </source>
</evidence>
<dbReference type="PRINTS" id="PR00598">
    <property type="entry name" value="HTHMARR"/>
</dbReference>